<dbReference type="EMBL" id="CM056743">
    <property type="protein sequence ID" value="KAJ8670024.1"/>
    <property type="molecule type" value="Genomic_DNA"/>
</dbReference>
<protein>
    <submittedName>
        <fullName evidence="1">Uncharacterized protein</fullName>
    </submittedName>
</protein>
<accession>A0ACC2NI80</accession>
<evidence type="ECO:0000313" key="1">
    <source>
        <dbReference type="EMBL" id="KAJ8670024.1"/>
    </source>
</evidence>
<gene>
    <name evidence="1" type="ORF">QAD02_001283</name>
</gene>
<keyword evidence="2" id="KW-1185">Reference proteome</keyword>
<organism evidence="1 2">
    <name type="scientific">Eretmocerus hayati</name>
    <dbReference type="NCBI Taxonomy" id="131215"/>
    <lineage>
        <taxon>Eukaryota</taxon>
        <taxon>Metazoa</taxon>
        <taxon>Ecdysozoa</taxon>
        <taxon>Arthropoda</taxon>
        <taxon>Hexapoda</taxon>
        <taxon>Insecta</taxon>
        <taxon>Pterygota</taxon>
        <taxon>Neoptera</taxon>
        <taxon>Endopterygota</taxon>
        <taxon>Hymenoptera</taxon>
        <taxon>Apocrita</taxon>
        <taxon>Proctotrupomorpha</taxon>
        <taxon>Chalcidoidea</taxon>
        <taxon>Aphelinidae</taxon>
        <taxon>Aphelininae</taxon>
        <taxon>Eretmocerus</taxon>
    </lineage>
</organism>
<evidence type="ECO:0000313" key="2">
    <source>
        <dbReference type="Proteomes" id="UP001239111"/>
    </source>
</evidence>
<name>A0ACC2NI80_9HYME</name>
<dbReference type="Proteomes" id="UP001239111">
    <property type="component" value="Chromosome 3"/>
</dbReference>
<comment type="caution">
    <text evidence="1">The sequence shown here is derived from an EMBL/GenBank/DDBJ whole genome shotgun (WGS) entry which is preliminary data.</text>
</comment>
<proteinExistence type="predicted"/>
<sequence>MLDKHEDHSGTTLTSDKKLTSYKTLYLTPNRHFPKAELDNNIVRLSCLDLIVLAKSVLKVAYDPYDLKKLIKDETAVFMAALICKFWMIDCSRTKVAELFDPIPNISSDNPMVRTLTMTSELTSISCMPNICHCPTFDNKIIMYAIEPIKAGSQLFSSPHSASVYSTPKPRRQFFYKSFYEVPCNCRACKNNWDELLNNPAKDPPMCQVKREINQKLCQDMCLIRNDLEAHPFYKLNVVDQQFMIRVRKLLVDAWKDFDMPSQMIFYATKFVMEIYNDFFRPHSRRVRRAHYHSAKHSITDENFLSYKTLFLTPVRNLSMDQLDDCLLSSCFVLINFVKPVLKVTYDPCDIKKLMKDETAIFMGALILKLRAIHMNRGRMAKAWDPVPDGSGVDPTISSTVLTSRLTPISCTPNVEHCPTSNNQYFMYAIEPIKAGSQLLSSVFETSIYCNTTKHERQSIHKAYYKSLCKCRACTDNWDSILFNPTKVLSIPSEKSAILEELTAELCSLKQELRTHSECTIGLIDLQVIDRARKLMIRAWEHFPMPSLFTFEVVNFVIQLFENVFPYKVAVTEILM</sequence>
<reference evidence="1" key="1">
    <citation type="submission" date="2023-04" db="EMBL/GenBank/DDBJ databases">
        <title>A chromosome-level genome assembly of the parasitoid wasp Eretmocerus hayati.</title>
        <authorList>
            <person name="Zhong Y."/>
            <person name="Liu S."/>
            <person name="Liu Y."/>
        </authorList>
    </citation>
    <scope>NUCLEOTIDE SEQUENCE</scope>
    <source>
        <strain evidence="1">ZJU_SS_LIU_2023</strain>
    </source>
</reference>